<keyword evidence="2" id="KW-0472">Membrane</keyword>
<keyword evidence="4" id="KW-1185">Reference proteome</keyword>
<dbReference type="Gene3D" id="3.40.50.1820">
    <property type="entry name" value="alpha/beta hydrolase"/>
    <property type="match status" value="1"/>
</dbReference>
<comment type="caution">
    <text evidence="3">The sequence shown here is derived from an EMBL/GenBank/DDBJ whole genome shotgun (WGS) entry which is preliminary data.</text>
</comment>
<feature type="transmembrane region" description="Helical" evidence="2">
    <location>
        <begin position="239"/>
        <end position="266"/>
    </location>
</feature>
<dbReference type="InterPro" id="IPR029058">
    <property type="entry name" value="AB_hydrolase_fold"/>
</dbReference>
<sequence length="603" mass="68283">MSMSPRKSDGLTEPSENEPLLNNRTENDNLENQETYTPIPRYQGEDDQEDNIHEERIEEHEHLLPSQRHFARRRQGELLDPDDPAVSPLNLKSVRILRLTLCLMSVLTYIWAILLFINCFVSIPVIIQLRTSGFLELDMTVVSFISLLIALLFFSLPTNVERVMGYTITSLFFIQFILMWTIPHLRHSYSIVGIVTTGWTWFSCLVALVITPIVVQWGKEHEEVRLTGRRENRRTVTEWFKISLSFLLLTLLVIIPSVLFFCGFMLDVYDTTRLITRTGDATVGSFVPVTTTGHHRYDVYIECTPTHKRLNPPLPDNRDPPIVLIEADDRVSAQALYEGWVEELYNVNKVAKVCFWNRPGRGFSDVAPSPFSLSESASALTTALETVLQEEHNEALTDIPFQNHSLAIVAHGLGGLYARVFAAQHISSIHSIFLIDTLHEELLRYKVGPISRGFGLWLRGVTSPFALKRQLSWILHGKGPRYRYLSGLSKVGKGSLAFDTHSSELKASLQEQVGALSGITQNEVEESNAILQGSNIPLGVVASAQSIRKDKEWAGLQKRLSKLTANSVAWEIYDGPHEIWAARQAKEQLQDLYSHIVREKRTT</sequence>
<dbReference type="AlphaFoldDB" id="A0A0J9XEZ0"/>
<evidence type="ECO:0000256" key="2">
    <source>
        <dbReference type="SAM" id="Phobius"/>
    </source>
</evidence>
<dbReference type="Pfam" id="PF10329">
    <property type="entry name" value="DUF2417"/>
    <property type="match status" value="1"/>
</dbReference>
<dbReference type="SUPFAM" id="SSF53474">
    <property type="entry name" value="alpha/beta-Hydrolases"/>
    <property type="match status" value="1"/>
</dbReference>
<dbReference type="InterPro" id="IPR019431">
    <property type="entry name" value="DUF2417"/>
</dbReference>
<evidence type="ECO:0000313" key="4">
    <source>
        <dbReference type="Proteomes" id="UP000242525"/>
    </source>
</evidence>
<feature type="transmembrane region" description="Helical" evidence="2">
    <location>
        <begin position="188"/>
        <end position="218"/>
    </location>
</feature>
<dbReference type="EMBL" id="CCBN010000011">
    <property type="protein sequence ID" value="CDO55473.1"/>
    <property type="molecule type" value="Genomic_DNA"/>
</dbReference>
<gene>
    <name evidence="3" type="ORF">BN980_GECA11s01682g</name>
</gene>
<reference evidence="3" key="1">
    <citation type="submission" date="2014-03" db="EMBL/GenBank/DDBJ databases">
        <authorList>
            <person name="Casaregola S."/>
        </authorList>
    </citation>
    <scope>NUCLEOTIDE SEQUENCE [LARGE SCALE GENOMIC DNA]</scope>
    <source>
        <strain evidence="3">CLIB 918</strain>
    </source>
</reference>
<feature type="compositionally biased region" description="Basic and acidic residues" evidence="1">
    <location>
        <begin position="1"/>
        <end position="10"/>
    </location>
</feature>
<keyword evidence="2" id="KW-0812">Transmembrane</keyword>
<proteinExistence type="predicted"/>
<evidence type="ECO:0008006" key="5">
    <source>
        <dbReference type="Google" id="ProtNLM"/>
    </source>
</evidence>
<feature type="region of interest" description="Disordered" evidence="1">
    <location>
        <begin position="1"/>
        <end position="46"/>
    </location>
</feature>
<evidence type="ECO:0000313" key="3">
    <source>
        <dbReference type="EMBL" id="CDO55473.1"/>
    </source>
</evidence>
<dbReference type="Proteomes" id="UP000242525">
    <property type="component" value="Unassembled WGS sequence"/>
</dbReference>
<accession>A0A0J9XEZ0</accession>
<dbReference type="OrthoDB" id="164921at2759"/>
<evidence type="ECO:0000256" key="1">
    <source>
        <dbReference type="SAM" id="MobiDB-lite"/>
    </source>
</evidence>
<name>A0A0J9XEZ0_GEOCN</name>
<keyword evidence="2" id="KW-1133">Transmembrane helix</keyword>
<feature type="transmembrane region" description="Helical" evidence="2">
    <location>
        <begin position="101"/>
        <end position="127"/>
    </location>
</feature>
<feature type="compositionally biased region" description="Polar residues" evidence="1">
    <location>
        <begin position="20"/>
        <end position="36"/>
    </location>
</feature>
<organism evidence="3 4">
    <name type="scientific">Geotrichum candidum</name>
    <name type="common">Oospora lactis</name>
    <name type="synonym">Dipodascus geotrichum</name>
    <dbReference type="NCBI Taxonomy" id="1173061"/>
    <lineage>
        <taxon>Eukaryota</taxon>
        <taxon>Fungi</taxon>
        <taxon>Dikarya</taxon>
        <taxon>Ascomycota</taxon>
        <taxon>Saccharomycotina</taxon>
        <taxon>Dipodascomycetes</taxon>
        <taxon>Dipodascales</taxon>
        <taxon>Dipodascaceae</taxon>
        <taxon>Geotrichum</taxon>
    </lineage>
</organism>
<dbReference type="STRING" id="1173061.A0A0J9XEZ0"/>
<feature type="transmembrane region" description="Helical" evidence="2">
    <location>
        <begin position="163"/>
        <end position="182"/>
    </location>
</feature>
<protein>
    <recommendedName>
        <fullName evidence="5">AB hydrolase-1 domain-containing protein</fullName>
    </recommendedName>
</protein>
<feature type="transmembrane region" description="Helical" evidence="2">
    <location>
        <begin position="139"/>
        <end position="156"/>
    </location>
</feature>